<feature type="compositionally biased region" description="Basic and acidic residues" evidence="1">
    <location>
        <begin position="15"/>
        <end position="26"/>
    </location>
</feature>
<reference evidence="2 3" key="1">
    <citation type="submission" date="2011-10" db="EMBL/GenBank/DDBJ databases">
        <authorList>
            <person name="Genoscope - CEA"/>
        </authorList>
    </citation>
    <scope>NUCLEOTIDE SEQUENCE [LARGE SCALE GENOMIC DNA]</scope>
    <source>
        <strain evidence="2 3">RCC 1105</strain>
    </source>
</reference>
<dbReference type="GeneID" id="19015589"/>
<dbReference type="KEGG" id="bpg:Bathy05g00850"/>
<feature type="region of interest" description="Disordered" evidence="1">
    <location>
        <begin position="1"/>
        <end position="26"/>
    </location>
</feature>
<dbReference type="RefSeq" id="XP_007513316.1">
    <property type="nucleotide sequence ID" value="XM_007513254.1"/>
</dbReference>
<dbReference type="Proteomes" id="UP000198341">
    <property type="component" value="Chromosome 5"/>
</dbReference>
<dbReference type="AlphaFoldDB" id="K8EFW9"/>
<accession>K8EFW9</accession>
<gene>
    <name evidence="2" type="ORF">Bathy05g00850</name>
</gene>
<protein>
    <submittedName>
        <fullName evidence="2">Uncharacterized protein</fullName>
    </submittedName>
</protein>
<evidence type="ECO:0000313" key="3">
    <source>
        <dbReference type="Proteomes" id="UP000198341"/>
    </source>
</evidence>
<evidence type="ECO:0000313" key="2">
    <source>
        <dbReference type="EMBL" id="CCO16874.1"/>
    </source>
</evidence>
<dbReference type="EMBL" id="FO082274">
    <property type="protein sequence ID" value="CCO16874.1"/>
    <property type="molecule type" value="Genomic_DNA"/>
</dbReference>
<proteinExistence type="predicted"/>
<organism evidence="2 3">
    <name type="scientific">Bathycoccus prasinos</name>
    <dbReference type="NCBI Taxonomy" id="41875"/>
    <lineage>
        <taxon>Eukaryota</taxon>
        <taxon>Viridiplantae</taxon>
        <taxon>Chlorophyta</taxon>
        <taxon>Mamiellophyceae</taxon>
        <taxon>Mamiellales</taxon>
        <taxon>Bathycoccaceae</taxon>
        <taxon>Bathycoccus</taxon>
    </lineage>
</organism>
<name>K8EFW9_9CHLO</name>
<evidence type="ECO:0000256" key="1">
    <source>
        <dbReference type="SAM" id="MobiDB-lite"/>
    </source>
</evidence>
<feature type="compositionally biased region" description="Low complexity" evidence="1">
    <location>
        <begin position="1"/>
        <end position="14"/>
    </location>
</feature>
<sequence length="219" mass="24760">MIKVFSSSSDSSSSRGEDGGEKKAEDIPPEDYAIVVELLDCETGDEIQEKADLMAKNGLITAGVVEAARVILDGNIQQGQDEEIILILRAIYDVLLKELQKIRAPYAKKVLEFAQEVMGMFTAEDLECNNEMALSKVRLVLQEEFDKDEEIGVTREALEKYLGDVLPVMDMQDDRLKEQLAACEDPKVQVQMVAQMMQRTKERMQIDHLREVARTFRSE</sequence>
<keyword evidence="3" id="KW-1185">Reference proteome</keyword>
<dbReference type="OrthoDB" id="497528at2759"/>